<reference evidence="2" key="1">
    <citation type="submission" date="2022-11" db="EMBL/GenBank/DDBJ databases">
        <title>Centuries of genome instability and evolution in soft-shell clam transmissible cancer (bioRxiv).</title>
        <authorList>
            <person name="Hart S.F.M."/>
            <person name="Yonemitsu M.A."/>
            <person name="Giersch R.M."/>
            <person name="Beal B.F."/>
            <person name="Arriagada G."/>
            <person name="Davis B.W."/>
            <person name="Ostrander E.A."/>
            <person name="Goff S.P."/>
            <person name="Metzger M.J."/>
        </authorList>
    </citation>
    <scope>NUCLEOTIDE SEQUENCE</scope>
    <source>
        <strain evidence="2">MELC-2E11</strain>
        <tissue evidence="2">Siphon/mantle</tissue>
    </source>
</reference>
<dbReference type="PANTHER" id="PTHR10796:SF92">
    <property type="entry name" value="PATCHED-RELATED, ISOFORM A"/>
    <property type="match status" value="1"/>
</dbReference>
<proteinExistence type="predicted"/>
<keyword evidence="1" id="KW-0472">Membrane</keyword>
<name>A0ABY7DJW6_MYAAR</name>
<sequence>MDNEETDSTVCHEKVERAMGKAFHRYGEIIFRHPVKIIVMILILNGALGIGMIKLKEDIDVSRVYTPMNSQATKDETSILALFPDRSGTEFYGYQTVSQPRYATVYVKGTNGNV</sequence>
<evidence type="ECO:0000313" key="2">
    <source>
        <dbReference type="EMBL" id="WAQ97488.1"/>
    </source>
</evidence>
<dbReference type="PANTHER" id="PTHR10796">
    <property type="entry name" value="PATCHED-RELATED"/>
    <property type="match status" value="1"/>
</dbReference>
<evidence type="ECO:0000256" key="1">
    <source>
        <dbReference type="SAM" id="Phobius"/>
    </source>
</evidence>
<feature type="non-terminal residue" evidence="2">
    <location>
        <position position="114"/>
    </location>
</feature>
<dbReference type="InterPro" id="IPR051697">
    <property type="entry name" value="Patched_domain-protein"/>
</dbReference>
<keyword evidence="3" id="KW-1185">Reference proteome</keyword>
<keyword evidence="1" id="KW-1133">Transmembrane helix</keyword>
<protein>
    <submittedName>
        <fullName evidence="2">Uncharacterized protein</fullName>
    </submittedName>
</protein>
<dbReference type="EMBL" id="CP111013">
    <property type="protein sequence ID" value="WAQ97488.1"/>
    <property type="molecule type" value="Genomic_DNA"/>
</dbReference>
<keyword evidence="1" id="KW-0812">Transmembrane</keyword>
<accession>A0ABY7DJW6</accession>
<dbReference type="Proteomes" id="UP001164746">
    <property type="component" value="Chromosome 2"/>
</dbReference>
<organism evidence="2 3">
    <name type="scientific">Mya arenaria</name>
    <name type="common">Soft-shell clam</name>
    <dbReference type="NCBI Taxonomy" id="6604"/>
    <lineage>
        <taxon>Eukaryota</taxon>
        <taxon>Metazoa</taxon>
        <taxon>Spiralia</taxon>
        <taxon>Lophotrochozoa</taxon>
        <taxon>Mollusca</taxon>
        <taxon>Bivalvia</taxon>
        <taxon>Autobranchia</taxon>
        <taxon>Heteroconchia</taxon>
        <taxon>Euheterodonta</taxon>
        <taxon>Imparidentia</taxon>
        <taxon>Neoheterodontei</taxon>
        <taxon>Myida</taxon>
        <taxon>Myoidea</taxon>
        <taxon>Myidae</taxon>
        <taxon>Mya</taxon>
    </lineage>
</organism>
<gene>
    <name evidence="2" type="ORF">MAR_030178</name>
</gene>
<evidence type="ECO:0000313" key="3">
    <source>
        <dbReference type="Proteomes" id="UP001164746"/>
    </source>
</evidence>
<feature type="transmembrane region" description="Helical" evidence="1">
    <location>
        <begin position="35"/>
        <end position="53"/>
    </location>
</feature>